<evidence type="ECO:0000313" key="4">
    <source>
        <dbReference type="EMBL" id="MBS8121812.1"/>
    </source>
</evidence>
<comment type="caution">
    <text evidence="4">The sequence shown here is derived from an EMBL/GenBank/DDBJ whole genome shotgun (WGS) entry which is preliminary data.</text>
</comment>
<dbReference type="RefSeq" id="WP_213348686.1">
    <property type="nucleotide sequence ID" value="NZ_JAEDAM010000017.1"/>
</dbReference>
<sequence>MIFVLLKNIGNKIKTNKTVFSILFIMFLLVILIYLVEKGNNEYFSSWWDILWWAFITSTTIGYGDKYPITYLGQFLAMIYILLTLGIIGDIAIKITNILFTNNEKKMNGTLSINFGNHSIVYGEAKYSTYSIIRQLYNENKTKIVFLSNLDKIPNGILNLQGEGIDVYFVAGSPENDESLYKSNITNAKNFIILSENNDQADKNTLAYIMNIRIKNEKIYILSEIKDDKNIILFQKAGVNKVINSNLIGHRLFVRSLTDNVSDIIYELLDNRFGKEIYQVELDEKWTGKQLWELIGNYLKEDVNIIGIRNYKDNNIYYNKNYIISKDDFLYVISENRILKL</sequence>
<dbReference type="Pfam" id="PF07885">
    <property type="entry name" value="Ion_trans_2"/>
    <property type="match status" value="1"/>
</dbReference>
<dbReference type="Pfam" id="PF22614">
    <property type="entry name" value="Slo-like_RCK"/>
    <property type="match status" value="1"/>
</dbReference>
<dbReference type="InterPro" id="IPR036291">
    <property type="entry name" value="NAD(P)-bd_dom_sf"/>
</dbReference>
<dbReference type="Proteomes" id="UP000680365">
    <property type="component" value="Unassembled WGS sequence"/>
</dbReference>
<feature type="transmembrane region" description="Helical" evidence="2">
    <location>
        <begin position="75"/>
        <end position="100"/>
    </location>
</feature>
<evidence type="ECO:0000256" key="1">
    <source>
        <dbReference type="ARBA" id="ARBA00004651"/>
    </source>
</evidence>
<dbReference type="PROSITE" id="PS51201">
    <property type="entry name" value="RCK_N"/>
    <property type="match status" value="1"/>
</dbReference>
<accession>A0ABS5QL73</accession>
<dbReference type="InterPro" id="IPR050721">
    <property type="entry name" value="Trk_Ktr_HKT_K-transport"/>
</dbReference>
<evidence type="ECO:0000256" key="2">
    <source>
        <dbReference type="SAM" id="Phobius"/>
    </source>
</evidence>
<dbReference type="PANTHER" id="PTHR43833">
    <property type="entry name" value="POTASSIUM CHANNEL PROTEIN 2-RELATED-RELATED"/>
    <property type="match status" value="1"/>
</dbReference>
<comment type="subcellular location">
    <subcellularLocation>
        <location evidence="1">Cell membrane</location>
        <topology evidence="1">Multi-pass membrane protein</topology>
    </subcellularLocation>
</comment>
<keyword evidence="2" id="KW-1133">Transmembrane helix</keyword>
<dbReference type="PANTHER" id="PTHR43833:SF9">
    <property type="entry name" value="POTASSIUM CHANNEL PROTEIN YUGO-RELATED"/>
    <property type="match status" value="1"/>
</dbReference>
<dbReference type="Gene3D" id="3.40.50.720">
    <property type="entry name" value="NAD(P)-binding Rossmann-like Domain"/>
    <property type="match status" value="1"/>
</dbReference>
<protein>
    <submittedName>
        <fullName evidence="4">K+ transport system, NAD-binding component</fullName>
    </submittedName>
</protein>
<evidence type="ECO:0000259" key="3">
    <source>
        <dbReference type="PROSITE" id="PS51201"/>
    </source>
</evidence>
<name>A0ABS5QL73_9BACT</name>
<dbReference type="Gene3D" id="1.10.287.70">
    <property type="match status" value="1"/>
</dbReference>
<organism evidence="4 5">
    <name type="scientific">Candidatus Vampirococcus lugosii</name>
    <dbReference type="NCBI Taxonomy" id="2789015"/>
    <lineage>
        <taxon>Bacteria</taxon>
        <taxon>Candidatus Absconditibacteriota</taxon>
        <taxon>Vampirococcus</taxon>
    </lineage>
</organism>
<dbReference type="InterPro" id="IPR003148">
    <property type="entry name" value="RCK_N"/>
</dbReference>
<feature type="transmembrane region" description="Helical" evidence="2">
    <location>
        <begin position="18"/>
        <end position="36"/>
    </location>
</feature>
<keyword evidence="2" id="KW-0812">Transmembrane</keyword>
<keyword evidence="5" id="KW-1185">Reference proteome</keyword>
<keyword evidence="2" id="KW-0472">Membrane</keyword>
<reference evidence="4 5" key="1">
    <citation type="journal article" date="2021" name="Nat. Commun.">
        <title>Reductive evolution and unique predatory mode in the CPR bacterium Vampirococcus lugosii.</title>
        <authorList>
            <person name="Moreira D."/>
            <person name="Zivanovic Y."/>
            <person name="Lopez-Archilla A.I."/>
            <person name="Iniesto M."/>
            <person name="Lopez-Garcia P."/>
        </authorList>
    </citation>
    <scope>NUCLEOTIDE SEQUENCE [LARGE SCALE GENOMIC DNA]</scope>
    <source>
        <strain evidence="4">Chiprana</strain>
    </source>
</reference>
<evidence type="ECO:0000313" key="5">
    <source>
        <dbReference type="Proteomes" id="UP000680365"/>
    </source>
</evidence>
<feature type="transmembrane region" description="Helical" evidence="2">
    <location>
        <begin position="43"/>
        <end position="63"/>
    </location>
</feature>
<feature type="domain" description="RCK N-terminal" evidence="3">
    <location>
        <begin position="116"/>
        <end position="243"/>
    </location>
</feature>
<dbReference type="InterPro" id="IPR013099">
    <property type="entry name" value="K_chnl_dom"/>
</dbReference>
<gene>
    <name evidence="4" type="ORF">VAMP_27n16</name>
</gene>
<dbReference type="SUPFAM" id="SSF81324">
    <property type="entry name" value="Voltage-gated potassium channels"/>
    <property type="match status" value="1"/>
</dbReference>
<dbReference type="SUPFAM" id="SSF51735">
    <property type="entry name" value="NAD(P)-binding Rossmann-fold domains"/>
    <property type="match status" value="1"/>
</dbReference>
<proteinExistence type="predicted"/>
<dbReference type="EMBL" id="JAEDAM010000017">
    <property type="protein sequence ID" value="MBS8121812.1"/>
    <property type="molecule type" value="Genomic_DNA"/>
</dbReference>